<keyword evidence="2" id="KW-1185">Reference proteome</keyword>
<gene>
    <name evidence="1" type="ORF">A3SI_06259</name>
</gene>
<protein>
    <submittedName>
        <fullName evidence="1">Uncharacterized protein</fullName>
    </submittedName>
</protein>
<organism evidence="1 2">
    <name type="scientific">Nitritalea halalkaliphila LW7</name>
    <dbReference type="NCBI Taxonomy" id="1189621"/>
    <lineage>
        <taxon>Bacteria</taxon>
        <taxon>Pseudomonadati</taxon>
        <taxon>Bacteroidota</taxon>
        <taxon>Cytophagia</taxon>
        <taxon>Cytophagales</taxon>
        <taxon>Cyclobacteriaceae</taxon>
        <taxon>Nitritalea</taxon>
    </lineage>
</organism>
<comment type="caution">
    <text evidence="1">The sequence shown here is derived from an EMBL/GenBank/DDBJ whole genome shotgun (WGS) entry which is preliminary data.</text>
</comment>
<evidence type="ECO:0000313" key="1">
    <source>
        <dbReference type="EMBL" id="EIM77746.1"/>
    </source>
</evidence>
<accession>I5C7E4</accession>
<evidence type="ECO:0000313" key="2">
    <source>
        <dbReference type="Proteomes" id="UP000005551"/>
    </source>
</evidence>
<sequence length="80" mass="8809">MKHKTQLACKLTPHVRSLFADLSGPPQEIFTSAKLPFRALQKDTAFNSTKNVTICAAFLQTCNTALERLKSFKIDGQGSP</sequence>
<name>I5C7E4_9BACT</name>
<proteinExistence type="predicted"/>
<reference evidence="1 2" key="1">
    <citation type="submission" date="2012-05" db="EMBL/GenBank/DDBJ databases">
        <title>Genome sequence of Nitritalea halalkaliphila LW7.</title>
        <authorList>
            <person name="Jangir P.K."/>
            <person name="Singh A."/>
            <person name="Shivaji S."/>
            <person name="Sharma R."/>
        </authorList>
    </citation>
    <scope>NUCLEOTIDE SEQUENCE [LARGE SCALE GENOMIC DNA]</scope>
    <source>
        <strain evidence="1 2">LW7</strain>
    </source>
</reference>
<dbReference type="EMBL" id="AJYA01000013">
    <property type="protein sequence ID" value="EIM77746.1"/>
    <property type="molecule type" value="Genomic_DNA"/>
</dbReference>
<dbReference type="AlphaFoldDB" id="I5C7E4"/>
<dbReference type="Proteomes" id="UP000005551">
    <property type="component" value="Unassembled WGS sequence"/>
</dbReference>